<keyword evidence="2" id="KW-1185">Reference proteome</keyword>
<accession>A0A225VNV6</accession>
<protein>
    <submittedName>
        <fullName evidence="1">Uncharacterized protein</fullName>
    </submittedName>
</protein>
<evidence type="ECO:0000313" key="2">
    <source>
        <dbReference type="Proteomes" id="UP000198211"/>
    </source>
</evidence>
<name>A0A225VNV6_9STRA</name>
<dbReference type="OrthoDB" id="121016at2759"/>
<organism evidence="1 2">
    <name type="scientific">Phytophthora megakarya</name>
    <dbReference type="NCBI Taxonomy" id="4795"/>
    <lineage>
        <taxon>Eukaryota</taxon>
        <taxon>Sar</taxon>
        <taxon>Stramenopiles</taxon>
        <taxon>Oomycota</taxon>
        <taxon>Peronosporomycetes</taxon>
        <taxon>Peronosporales</taxon>
        <taxon>Peronosporaceae</taxon>
        <taxon>Phytophthora</taxon>
    </lineage>
</organism>
<dbReference type="AlphaFoldDB" id="A0A225VNV6"/>
<reference evidence="2" key="1">
    <citation type="submission" date="2017-03" db="EMBL/GenBank/DDBJ databases">
        <title>Phytopthora megakarya and P. palmivora, two closely related causual agents of cacao black pod achieved similar genome size and gene model numbers by different mechanisms.</title>
        <authorList>
            <person name="Ali S."/>
            <person name="Shao J."/>
            <person name="Larry D.J."/>
            <person name="Kronmiller B."/>
            <person name="Shen D."/>
            <person name="Strem M.D."/>
            <person name="Melnick R.L."/>
            <person name="Guiltinan M.J."/>
            <person name="Tyler B.M."/>
            <person name="Meinhardt L.W."/>
            <person name="Bailey B.A."/>
        </authorList>
    </citation>
    <scope>NUCLEOTIDE SEQUENCE [LARGE SCALE GENOMIC DNA]</scope>
    <source>
        <strain evidence="2">zdho120</strain>
    </source>
</reference>
<comment type="caution">
    <text evidence="1">The sequence shown here is derived from an EMBL/GenBank/DDBJ whole genome shotgun (WGS) entry which is preliminary data.</text>
</comment>
<dbReference type="Proteomes" id="UP000198211">
    <property type="component" value="Unassembled WGS sequence"/>
</dbReference>
<sequence>MDYEQGDGGMVLQTDYEGMSYHEGGDVLVTQGTMPTMSVQRSVSDQDARRQIDQLAQTSAAAHHSTVEQITHVQQQQNAIASKASEYLQLPHYKQ</sequence>
<evidence type="ECO:0000313" key="1">
    <source>
        <dbReference type="EMBL" id="OWZ07113.1"/>
    </source>
</evidence>
<gene>
    <name evidence="1" type="ORF">PHMEG_00020542</name>
</gene>
<dbReference type="EMBL" id="NBNE01003670">
    <property type="protein sequence ID" value="OWZ07113.1"/>
    <property type="molecule type" value="Genomic_DNA"/>
</dbReference>
<proteinExistence type="predicted"/>